<dbReference type="Gene3D" id="3.40.50.2000">
    <property type="entry name" value="Glycogen Phosphorylase B"/>
    <property type="match status" value="2"/>
</dbReference>
<name>A0A8T4L7R9_9ARCH</name>
<dbReference type="Pfam" id="PF00534">
    <property type="entry name" value="Glycos_transf_1"/>
    <property type="match status" value="1"/>
</dbReference>
<reference evidence="4" key="1">
    <citation type="submission" date="2021-03" db="EMBL/GenBank/DDBJ databases">
        <authorList>
            <person name="Jaffe A."/>
        </authorList>
    </citation>
    <scope>NUCLEOTIDE SEQUENCE</scope>
    <source>
        <strain evidence="4">RIFCSPLOWO2_01_FULL_AR10_48_17</strain>
    </source>
</reference>
<dbReference type="Proteomes" id="UP000675968">
    <property type="component" value="Unassembled WGS sequence"/>
</dbReference>
<feature type="domain" description="Glycosyl transferase family 1" evidence="3">
    <location>
        <begin position="220"/>
        <end position="391"/>
    </location>
</feature>
<evidence type="ECO:0000256" key="1">
    <source>
        <dbReference type="ARBA" id="ARBA00022676"/>
    </source>
</evidence>
<protein>
    <submittedName>
        <fullName evidence="4">Glycosyltransferase family 4 protein</fullName>
    </submittedName>
</protein>
<evidence type="ECO:0000313" key="4">
    <source>
        <dbReference type="EMBL" id="MBS3061942.1"/>
    </source>
</evidence>
<keyword evidence="2" id="KW-0808">Transferase</keyword>
<proteinExistence type="predicted"/>
<dbReference type="SUPFAM" id="SSF53756">
    <property type="entry name" value="UDP-Glycosyltransferase/glycogen phosphorylase"/>
    <property type="match status" value="1"/>
</dbReference>
<evidence type="ECO:0000256" key="2">
    <source>
        <dbReference type="ARBA" id="ARBA00022679"/>
    </source>
</evidence>
<sequence length="430" mass="48861">MGLVIGIIARDFQSIGGFQSYTETLVEELLDQGHCVHVLSSSRPPAGLVKKGVRFVVDPAISKTEHDLWRLAEEEILSKKTVVSATDALRQKVTRFFDQFESDPGKHVVFFVSIHRLFFLGVSINVILECAKRKIPLVSREASELHFFKYRKVEETVLSCPNRIVVPSLLMKKWLTQKKVSSKKIRLVHNGISKDFFSGFVPRFSKQLRILFPGRVFPRVPGLIWDKGIGDLLFGYSKIASEFPDSVLIFGGFDPTNKNNRFALNAIRQFAKNCGIESRIRFLSVADSVRKDFLKQYRRADMVVCNSQYPESYLNTVWEAMAMQKPVVTTTRAISVMEAIHPKEVFLAKDISQSSPLVVIPLSHPNVLAEVLHRLLSDFRLRNRIGKNGKKLAKKRVLRPLVKELVNVLESTRGHPNKSVVQKIWDSFSD</sequence>
<dbReference type="InterPro" id="IPR001296">
    <property type="entry name" value="Glyco_trans_1"/>
</dbReference>
<dbReference type="PANTHER" id="PTHR12526:SF510">
    <property type="entry name" value="D-INOSITOL 3-PHOSPHATE GLYCOSYLTRANSFERASE"/>
    <property type="match status" value="1"/>
</dbReference>
<keyword evidence="1" id="KW-0328">Glycosyltransferase</keyword>
<evidence type="ECO:0000313" key="5">
    <source>
        <dbReference type="Proteomes" id="UP000675968"/>
    </source>
</evidence>
<dbReference type="PANTHER" id="PTHR12526">
    <property type="entry name" value="GLYCOSYLTRANSFERASE"/>
    <property type="match status" value="1"/>
</dbReference>
<accession>A0A8T4L7R9</accession>
<evidence type="ECO:0000259" key="3">
    <source>
        <dbReference type="Pfam" id="PF00534"/>
    </source>
</evidence>
<dbReference type="CDD" id="cd03801">
    <property type="entry name" value="GT4_PimA-like"/>
    <property type="match status" value="1"/>
</dbReference>
<dbReference type="AlphaFoldDB" id="A0A8T4L7R9"/>
<dbReference type="GO" id="GO:0016757">
    <property type="term" value="F:glycosyltransferase activity"/>
    <property type="evidence" value="ECO:0007669"/>
    <property type="project" value="UniProtKB-KW"/>
</dbReference>
<comment type="caution">
    <text evidence="4">The sequence shown here is derived from an EMBL/GenBank/DDBJ whole genome shotgun (WGS) entry which is preliminary data.</text>
</comment>
<gene>
    <name evidence="4" type="ORF">J4215_05155</name>
</gene>
<organism evidence="4 5">
    <name type="scientific">Candidatus Iainarchaeum sp</name>
    <dbReference type="NCBI Taxonomy" id="3101447"/>
    <lineage>
        <taxon>Archaea</taxon>
        <taxon>Candidatus Iainarchaeota</taxon>
        <taxon>Candidatus Iainarchaeia</taxon>
        <taxon>Candidatus Iainarchaeales</taxon>
        <taxon>Candidatus Iainarchaeaceae</taxon>
        <taxon>Candidatus Iainarchaeum</taxon>
    </lineage>
</organism>
<dbReference type="EMBL" id="JAGVWC010000011">
    <property type="protein sequence ID" value="MBS3061942.1"/>
    <property type="molecule type" value="Genomic_DNA"/>
</dbReference>
<reference evidence="4" key="2">
    <citation type="submission" date="2021-05" db="EMBL/GenBank/DDBJ databases">
        <title>Protein family content uncovers lineage relationships and bacterial pathway maintenance mechanisms in DPANN archaea.</title>
        <authorList>
            <person name="Castelle C.J."/>
            <person name="Meheust R."/>
            <person name="Jaffe A.L."/>
            <person name="Seitz K."/>
            <person name="Gong X."/>
            <person name="Baker B.J."/>
            <person name="Banfield J.F."/>
        </authorList>
    </citation>
    <scope>NUCLEOTIDE SEQUENCE</scope>
    <source>
        <strain evidence="4">RIFCSPLOWO2_01_FULL_AR10_48_17</strain>
    </source>
</reference>